<evidence type="ECO:0000313" key="11">
    <source>
        <dbReference type="EMBL" id="KAL1301593.1"/>
    </source>
</evidence>
<dbReference type="Proteomes" id="UP001562354">
    <property type="component" value="Unassembled WGS sequence"/>
</dbReference>
<dbReference type="SUPFAM" id="SSF81324">
    <property type="entry name" value="Voltage-gated potassium channels"/>
    <property type="match status" value="2"/>
</dbReference>
<feature type="transmembrane region" description="Helical" evidence="9">
    <location>
        <begin position="222"/>
        <end position="243"/>
    </location>
</feature>
<proteinExistence type="predicted"/>
<evidence type="ECO:0000256" key="1">
    <source>
        <dbReference type="ARBA" id="ARBA00004141"/>
    </source>
</evidence>
<organism evidence="11 12">
    <name type="scientific">Neodothiora populina</name>
    <dbReference type="NCBI Taxonomy" id="2781224"/>
    <lineage>
        <taxon>Eukaryota</taxon>
        <taxon>Fungi</taxon>
        <taxon>Dikarya</taxon>
        <taxon>Ascomycota</taxon>
        <taxon>Pezizomycotina</taxon>
        <taxon>Dothideomycetes</taxon>
        <taxon>Dothideomycetidae</taxon>
        <taxon>Dothideales</taxon>
        <taxon>Dothioraceae</taxon>
        <taxon>Neodothiora</taxon>
    </lineage>
</organism>
<protein>
    <recommendedName>
        <fullName evidence="10">Potassium channel domain-containing protein</fullName>
    </recommendedName>
</protein>
<evidence type="ECO:0000256" key="2">
    <source>
        <dbReference type="ARBA" id="ARBA00022448"/>
    </source>
</evidence>
<feature type="domain" description="Potassium channel" evidence="10">
    <location>
        <begin position="229"/>
        <end position="300"/>
    </location>
</feature>
<dbReference type="Gene3D" id="1.10.287.70">
    <property type="match status" value="2"/>
</dbReference>
<evidence type="ECO:0000256" key="5">
    <source>
        <dbReference type="ARBA" id="ARBA00023065"/>
    </source>
</evidence>
<gene>
    <name evidence="11" type="ORF">AAFC00_005823</name>
</gene>
<evidence type="ECO:0000256" key="3">
    <source>
        <dbReference type="ARBA" id="ARBA00022692"/>
    </source>
</evidence>
<feature type="transmembrane region" description="Helical" evidence="9">
    <location>
        <begin position="100"/>
        <end position="123"/>
    </location>
</feature>
<keyword evidence="4 9" id="KW-1133">Transmembrane helix</keyword>
<feature type="transmembrane region" description="Helical" evidence="9">
    <location>
        <begin position="277"/>
        <end position="300"/>
    </location>
</feature>
<dbReference type="RefSeq" id="XP_069197869.1">
    <property type="nucleotide sequence ID" value="XM_069345669.1"/>
</dbReference>
<feature type="transmembrane region" description="Helical" evidence="9">
    <location>
        <begin position="433"/>
        <end position="451"/>
    </location>
</feature>
<evidence type="ECO:0000256" key="9">
    <source>
        <dbReference type="SAM" id="Phobius"/>
    </source>
</evidence>
<dbReference type="GeneID" id="95979522"/>
<sequence length="734" mass="82787">MNDPGTAAPIEQAAKELDPEFSAGDKAEAKEEDRKVEQEERDYRDPNLYWFESTAVPLLAGTFGPIASAFNICSLSSSWRFYLPPGTAPAEGTVIDDPKWLLALNSVSVASALIANGALLLNMSRRLKFVIAQPITIIGFLLSTGLLMADLIAITASPTYQLPQSSPAAPAINHALTPAFYYAIMATAIYFFIALLMCWTVWGVYRGHFGRQFNLTAAQRTLMLQTMSFVTYLLLGALVFSHIEGWEYLEAVYWADVTLLTVGLGDFSPQTHLGRGLFIPFAIGGIVIIGLVIGSIRTLILQRGQKKISARMMEKKRVRAINSVDSNNHRIKVSYFQTIPFYETFSNASRQREQEFRVMRSVQSCAERDRKWMALCISTFLTFTLWLVGAVVFWVAERHVQGWTYFEAVYFSYTCLLTIGYGTPSPTSNSGRAFFVLWSLLAVPSLTILISDMSDTVVQFFSNVTIWIGTLTVLPGEGGFRATAKEQLKQVPISKLNPKKFASHHAPDFARGSHARDEETYNDGEHVTIHDRIADRLATHLKGDELHAAAKAQQSGDTLDRDLHFYHFVLACESKRLLEHLSASPPKQYEWSEWEYFLKLMAIEYDESMLTGQEVVPEGLRLPETKEEWEEKKRRYRWSWLGEKSPLMGHQTETEWILERLSACLEKELRNSRLLHGKRDKRTVPPISLRDLIKRGQAKDGGTEADTRGDSGDSGLEIKHAVESNMNREHRKDQ</sequence>
<keyword evidence="12" id="KW-1185">Reference proteome</keyword>
<accession>A0ABR3P5Y9</accession>
<dbReference type="InterPro" id="IPR003280">
    <property type="entry name" value="2pore_dom_K_chnl"/>
</dbReference>
<feature type="compositionally biased region" description="Basic and acidic residues" evidence="8">
    <location>
        <begin position="691"/>
        <end position="734"/>
    </location>
</feature>
<keyword evidence="5" id="KW-0406">Ion transport</keyword>
<feature type="transmembrane region" description="Helical" evidence="9">
    <location>
        <begin position="135"/>
        <end position="160"/>
    </location>
</feature>
<dbReference type="InterPro" id="IPR013099">
    <property type="entry name" value="K_chnl_dom"/>
</dbReference>
<reference evidence="11 12" key="1">
    <citation type="submission" date="2024-07" db="EMBL/GenBank/DDBJ databases">
        <title>Draft sequence of the Neodothiora populina.</title>
        <authorList>
            <person name="Drown D.D."/>
            <person name="Schuette U.S."/>
            <person name="Buechlein A.B."/>
            <person name="Rusch D.R."/>
            <person name="Winton L.W."/>
            <person name="Adams G.A."/>
        </authorList>
    </citation>
    <scope>NUCLEOTIDE SEQUENCE [LARGE SCALE GENOMIC DNA]</scope>
    <source>
        <strain evidence="11 12">CPC 39397</strain>
    </source>
</reference>
<evidence type="ECO:0000259" key="10">
    <source>
        <dbReference type="Pfam" id="PF07885"/>
    </source>
</evidence>
<evidence type="ECO:0000256" key="4">
    <source>
        <dbReference type="ARBA" id="ARBA00022989"/>
    </source>
</evidence>
<feature type="region of interest" description="Disordered" evidence="8">
    <location>
        <begin position="686"/>
        <end position="734"/>
    </location>
</feature>
<dbReference type="EMBL" id="JBFMKM010000013">
    <property type="protein sequence ID" value="KAL1301593.1"/>
    <property type="molecule type" value="Genomic_DNA"/>
</dbReference>
<keyword evidence="6 9" id="KW-0472">Membrane</keyword>
<feature type="compositionally biased region" description="Basic and acidic residues" evidence="8">
    <location>
        <begin position="13"/>
        <end position="40"/>
    </location>
</feature>
<dbReference type="Pfam" id="PF07885">
    <property type="entry name" value="Ion_trans_2"/>
    <property type="match status" value="2"/>
</dbReference>
<feature type="transmembrane region" description="Helical" evidence="9">
    <location>
        <begin position="372"/>
        <end position="396"/>
    </location>
</feature>
<keyword evidence="2" id="KW-0813">Transport</keyword>
<feature type="transmembrane region" description="Helical" evidence="9">
    <location>
        <begin position="180"/>
        <end position="202"/>
    </location>
</feature>
<dbReference type="PANTHER" id="PTHR11003:SF301">
    <property type="entry name" value="POTASSIUM CHANNEL PROTEIN"/>
    <property type="match status" value="1"/>
</dbReference>
<evidence type="ECO:0000256" key="6">
    <source>
        <dbReference type="ARBA" id="ARBA00023136"/>
    </source>
</evidence>
<feature type="transmembrane region" description="Helical" evidence="9">
    <location>
        <begin position="402"/>
        <end position="421"/>
    </location>
</feature>
<keyword evidence="7" id="KW-0407">Ion channel</keyword>
<evidence type="ECO:0000313" key="12">
    <source>
        <dbReference type="Proteomes" id="UP001562354"/>
    </source>
</evidence>
<dbReference type="PANTHER" id="PTHR11003">
    <property type="entry name" value="POTASSIUM CHANNEL, SUBFAMILY K"/>
    <property type="match status" value="1"/>
</dbReference>
<evidence type="ECO:0000256" key="7">
    <source>
        <dbReference type="ARBA" id="ARBA00023303"/>
    </source>
</evidence>
<evidence type="ECO:0000256" key="8">
    <source>
        <dbReference type="SAM" id="MobiDB-lite"/>
    </source>
</evidence>
<feature type="domain" description="Potassium channel" evidence="10">
    <location>
        <begin position="382"/>
        <end position="458"/>
    </location>
</feature>
<feature type="region of interest" description="Disordered" evidence="8">
    <location>
        <begin position="1"/>
        <end position="40"/>
    </location>
</feature>
<name>A0ABR3P5Y9_9PEZI</name>
<comment type="subcellular location">
    <subcellularLocation>
        <location evidence="1">Membrane</location>
        <topology evidence="1">Multi-pass membrane protein</topology>
    </subcellularLocation>
</comment>
<keyword evidence="3 9" id="KW-0812">Transmembrane</keyword>
<comment type="caution">
    <text evidence="11">The sequence shown here is derived from an EMBL/GenBank/DDBJ whole genome shotgun (WGS) entry which is preliminary data.</text>
</comment>